<dbReference type="EMBL" id="CP055305">
    <property type="protein sequence ID" value="QLB41930.1"/>
    <property type="molecule type" value="Genomic_DNA"/>
</dbReference>
<protein>
    <submittedName>
        <fullName evidence="5">DNA starvation/stationary phase protection protein</fullName>
    </submittedName>
</protein>
<dbReference type="Gene3D" id="1.20.1260.10">
    <property type="match status" value="1"/>
</dbReference>
<accession>A0A7H8UWM9</accession>
<dbReference type="SUPFAM" id="SSF47240">
    <property type="entry name" value="Ferritin-like"/>
    <property type="match status" value="1"/>
</dbReference>
<organism evidence="5 7">
    <name type="scientific">Mannheimia pernigra</name>
    <dbReference type="NCBI Taxonomy" id="111844"/>
    <lineage>
        <taxon>Bacteria</taxon>
        <taxon>Pseudomonadati</taxon>
        <taxon>Pseudomonadota</taxon>
        <taxon>Gammaproteobacteria</taxon>
        <taxon>Pasteurellales</taxon>
        <taxon>Pasteurellaceae</taxon>
        <taxon>Mannheimia</taxon>
    </lineage>
</organism>
<accession>A0A7H8UMV6</accession>
<keyword evidence="6" id="KW-1185">Reference proteome</keyword>
<evidence type="ECO:0000313" key="6">
    <source>
        <dbReference type="Proteomes" id="UP000509660"/>
    </source>
</evidence>
<name>A0A7H8UMV6_9PAST</name>
<reference evidence="6 7" key="1">
    <citation type="submission" date="2020-06" db="EMBL/GenBank/DDBJ databases">
        <title>Mannheimia pernigra sp. nov. isolated from bovine respiratory tract.</title>
        <authorList>
            <person name="Kuhnert P."/>
            <person name="Akarsu-Egger H."/>
        </authorList>
    </citation>
    <scope>NUCLEOTIDE SEQUENCE [LARGE SCALE GENOMIC DNA]</scope>
    <source>
        <strain evidence="5 7">17CN0883</strain>
        <strain evidence="4 6">BNO311</strain>
    </source>
</reference>
<dbReference type="PIRSF" id="PIRSF005900">
    <property type="entry name" value="Dps"/>
    <property type="match status" value="1"/>
</dbReference>
<dbReference type="Proteomes" id="UP000509784">
    <property type="component" value="Chromosome"/>
</dbReference>
<sequence>MAMSNIGLNKEVAKKLADELNDLLATYQVFYTNVRGYHWNVRGVNFFELHAKFEEIYDDLVSKVDEIAERILTLGHTPNNAFSQYLTRSQIKEHIGVSAAQECLRGTLDGFKTLLAQQREILTLANEADDEGTASQMSDYIKEQEKLVWMFTAACAECSDYAQGCSCNS</sequence>
<dbReference type="KEGG" id="mpeg:HV560_03375"/>
<dbReference type="InterPro" id="IPR012347">
    <property type="entry name" value="Ferritin-like"/>
</dbReference>
<dbReference type="GO" id="GO:0008199">
    <property type="term" value="F:ferric iron binding"/>
    <property type="evidence" value="ECO:0007669"/>
    <property type="project" value="InterPro"/>
</dbReference>
<dbReference type="Proteomes" id="UP000509660">
    <property type="component" value="Chromosome"/>
</dbReference>
<dbReference type="AlphaFoldDB" id="A0A7H8UMV6"/>
<dbReference type="RefSeq" id="WP_176807647.1">
    <property type="nucleotide sequence ID" value="NZ_CP055302.1"/>
</dbReference>
<dbReference type="PROSITE" id="PS00818">
    <property type="entry name" value="DPS_1"/>
    <property type="match status" value="1"/>
</dbReference>
<dbReference type="PANTHER" id="PTHR42932:SF1">
    <property type="entry name" value="GENERAL STRESS PROTEIN 20U"/>
    <property type="match status" value="1"/>
</dbReference>
<dbReference type="CDD" id="cd01043">
    <property type="entry name" value="DPS"/>
    <property type="match status" value="1"/>
</dbReference>
<feature type="domain" description="Ferritin/DPS" evidence="3">
    <location>
        <begin position="18"/>
        <end position="156"/>
    </location>
</feature>
<gene>
    <name evidence="4" type="ORF">HV559_03380</name>
    <name evidence="5" type="ORF">HV560_03375</name>
</gene>
<dbReference type="InterPro" id="IPR008331">
    <property type="entry name" value="Ferritin_DPS_dom"/>
</dbReference>
<evidence type="ECO:0000313" key="5">
    <source>
        <dbReference type="EMBL" id="QLB41930.1"/>
    </source>
</evidence>
<dbReference type="GO" id="GO:0016722">
    <property type="term" value="F:oxidoreductase activity, acting on metal ions"/>
    <property type="evidence" value="ECO:0007669"/>
    <property type="project" value="InterPro"/>
</dbReference>
<dbReference type="PRINTS" id="PR01346">
    <property type="entry name" value="HELNAPAPROT"/>
</dbReference>
<comment type="similarity">
    <text evidence="1 2">Belongs to the Dps family.</text>
</comment>
<dbReference type="PROSITE" id="PS00819">
    <property type="entry name" value="DPS_2"/>
    <property type="match status" value="1"/>
</dbReference>
<dbReference type="InterPro" id="IPR023188">
    <property type="entry name" value="DPS_DNA-bd_CS"/>
</dbReference>
<evidence type="ECO:0000256" key="2">
    <source>
        <dbReference type="RuleBase" id="RU003875"/>
    </source>
</evidence>
<proteinExistence type="inferred from homology"/>
<dbReference type="PANTHER" id="PTHR42932">
    <property type="entry name" value="GENERAL STRESS PROTEIN 20U"/>
    <property type="match status" value="1"/>
</dbReference>
<evidence type="ECO:0000313" key="4">
    <source>
        <dbReference type="EMBL" id="QLB39982.1"/>
    </source>
</evidence>
<dbReference type="Pfam" id="PF00210">
    <property type="entry name" value="Ferritin"/>
    <property type="match status" value="1"/>
</dbReference>
<dbReference type="InterPro" id="IPR009078">
    <property type="entry name" value="Ferritin-like_SF"/>
</dbReference>
<evidence type="ECO:0000313" key="7">
    <source>
        <dbReference type="Proteomes" id="UP000509784"/>
    </source>
</evidence>
<dbReference type="EMBL" id="CP055306">
    <property type="protein sequence ID" value="QLB39982.1"/>
    <property type="molecule type" value="Genomic_DNA"/>
</dbReference>
<evidence type="ECO:0000256" key="1">
    <source>
        <dbReference type="ARBA" id="ARBA00009497"/>
    </source>
</evidence>
<dbReference type="InterPro" id="IPR002177">
    <property type="entry name" value="DPS_DNA-bd"/>
</dbReference>
<evidence type="ECO:0000259" key="3">
    <source>
        <dbReference type="Pfam" id="PF00210"/>
    </source>
</evidence>